<organism evidence="11 12">
    <name type="scientific">Rothia dentocariosa</name>
    <dbReference type="NCBI Taxonomy" id="2047"/>
    <lineage>
        <taxon>Bacteria</taxon>
        <taxon>Bacillati</taxon>
        <taxon>Actinomycetota</taxon>
        <taxon>Actinomycetes</taxon>
        <taxon>Micrococcales</taxon>
        <taxon>Micrococcaceae</taxon>
        <taxon>Rothia</taxon>
    </lineage>
</organism>
<comment type="subcellular location">
    <subcellularLocation>
        <location evidence="1">Cell membrane</location>
        <topology evidence="1">Multi-pass membrane protein</topology>
    </subcellularLocation>
</comment>
<evidence type="ECO:0000313" key="11">
    <source>
        <dbReference type="EMBL" id="PEN15689.1"/>
    </source>
</evidence>
<evidence type="ECO:0000256" key="2">
    <source>
        <dbReference type="ARBA" id="ARBA00022475"/>
    </source>
</evidence>
<keyword evidence="2" id="KW-1003">Cell membrane</keyword>
<keyword evidence="5 8" id="KW-0472">Membrane</keyword>
<dbReference type="InterPro" id="IPR010619">
    <property type="entry name" value="ThrE-like_N"/>
</dbReference>
<evidence type="ECO:0000256" key="8">
    <source>
        <dbReference type="SAM" id="Phobius"/>
    </source>
</evidence>
<dbReference type="GO" id="GO:0022857">
    <property type="term" value="F:transmembrane transporter activity"/>
    <property type="evidence" value="ECO:0007669"/>
    <property type="project" value="InterPro"/>
</dbReference>
<evidence type="ECO:0000313" key="12">
    <source>
        <dbReference type="Proteomes" id="UP000219947"/>
    </source>
</evidence>
<dbReference type="EMBL" id="PDEV01000004">
    <property type="protein sequence ID" value="PEN15689.1"/>
    <property type="molecule type" value="Genomic_DNA"/>
</dbReference>
<gene>
    <name evidence="11" type="ORF">CRM92_08765</name>
</gene>
<feature type="transmembrane region" description="Helical" evidence="8">
    <location>
        <begin position="461"/>
        <end position="482"/>
    </location>
</feature>
<comment type="caution">
    <text evidence="11">The sequence shown here is derived from an EMBL/GenBank/DDBJ whole genome shotgun (WGS) entry which is preliminary data.</text>
</comment>
<accession>A0A2A8D422</accession>
<evidence type="ECO:0000256" key="1">
    <source>
        <dbReference type="ARBA" id="ARBA00004651"/>
    </source>
</evidence>
<feature type="transmembrane region" description="Helical" evidence="8">
    <location>
        <begin position="396"/>
        <end position="418"/>
    </location>
</feature>
<feature type="transmembrane region" description="Helical" evidence="8">
    <location>
        <begin position="618"/>
        <end position="641"/>
    </location>
</feature>
<comment type="similarity">
    <text evidence="6">Belongs to the ThrE exporter (TC 2.A.79) family.</text>
</comment>
<feature type="transmembrane region" description="Helical" evidence="8">
    <location>
        <begin position="503"/>
        <end position="528"/>
    </location>
</feature>
<feature type="compositionally biased region" description="Low complexity" evidence="7">
    <location>
        <begin position="171"/>
        <end position="187"/>
    </location>
</feature>
<protein>
    <recommendedName>
        <fullName evidence="13">Threonine/serine exporter family protein</fullName>
    </recommendedName>
</protein>
<feature type="transmembrane region" description="Helical" evidence="8">
    <location>
        <begin position="647"/>
        <end position="671"/>
    </location>
</feature>
<evidence type="ECO:0000256" key="5">
    <source>
        <dbReference type="ARBA" id="ARBA00023136"/>
    </source>
</evidence>
<feature type="domain" description="Threonine/serine exporter-like N-terminal" evidence="9">
    <location>
        <begin position="256"/>
        <end position="517"/>
    </location>
</feature>
<dbReference type="InterPro" id="IPR024528">
    <property type="entry name" value="ThrE_2"/>
</dbReference>
<dbReference type="AlphaFoldDB" id="A0A2A8D422"/>
<dbReference type="GO" id="GO:0015744">
    <property type="term" value="P:succinate transport"/>
    <property type="evidence" value="ECO:0007669"/>
    <property type="project" value="TreeGrafter"/>
</dbReference>
<feature type="region of interest" description="Disordered" evidence="7">
    <location>
        <begin position="170"/>
        <end position="194"/>
    </location>
</feature>
<dbReference type="PANTHER" id="PTHR34390">
    <property type="entry name" value="UPF0442 PROTEIN YJJB-RELATED"/>
    <property type="match status" value="1"/>
</dbReference>
<evidence type="ECO:0000256" key="7">
    <source>
        <dbReference type="SAM" id="MobiDB-lite"/>
    </source>
</evidence>
<evidence type="ECO:0000256" key="4">
    <source>
        <dbReference type="ARBA" id="ARBA00022989"/>
    </source>
</evidence>
<feature type="domain" description="Threonine/Serine exporter ThrE" evidence="10">
    <location>
        <begin position="545"/>
        <end position="671"/>
    </location>
</feature>
<dbReference type="Proteomes" id="UP000219947">
    <property type="component" value="Unassembled WGS sequence"/>
</dbReference>
<dbReference type="GO" id="GO:0005886">
    <property type="term" value="C:plasma membrane"/>
    <property type="evidence" value="ECO:0007669"/>
    <property type="project" value="UniProtKB-SubCell"/>
</dbReference>
<keyword evidence="12" id="KW-1185">Reference proteome</keyword>
<evidence type="ECO:0008006" key="13">
    <source>
        <dbReference type="Google" id="ProtNLM"/>
    </source>
</evidence>
<dbReference type="RefSeq" id="WP_098042963.1">
    <property type="nucleotide sequence ID" value="NZ_PDEV01000004.1"/>
</dbReference>
<reference evidence="11" key="1">
    <citation type="submission" date="2017-10" db="EMBL/GenBank/DDBJ databases">
        <title>Kefir isolates.</title>
        <authorList>
            <person name="Kim Y."/>
            <person name="Blasche S."/>
        </authorList>
    </citation>
    <scope>NUCLEOTIDE SEQUENCE [LARGE SCALE GENOMIC DNA]</scope>
    <source>
        <strain evidence="11">OG2-2</strain>
    </source>
</reference>
<dbReference type="InterPro" id="IPR050539">
    <property type="entry name" value="ThrE_Dicarb/AminoAcid_Exp"/>
</dbReference>
<evidence type="ECO:0000259" key="10">
    <source>
        <dbReference type="Pfam" id="PF12821"/>
    </source>
</evidence>
<feature type="transmembrane region" description="Helical" evidence="8">
    <location>
        <begin position="591"/>
        <end position="611"/>
    </location>
</feature>
<feature type="transmembrane region" description="Helical" evidence="8">
    <location>
        <begin position="540"/>
        <end position="558"/>
    </location>
</feature>
<proteinExistence type="inferred from homology"/>
<feature type="transmembrane region" description="Helical" evidence="8">
    <location>
        <begin position="430"/>
        <end position="449"/>
    </location>
</feature>
<keyword evidence="3 8" id="KW-0812">Transmembrane</keyword>
<evidence type="ECO:0000259" key="9">
    <source>
        <dbReference type="Pfam" id="PF06738"/>
    </source>
</evidence>
<evidence type="ECO:0000256" key="6">
    <source>
        <dbReference type="ARBA" id="ARBA00034125"/>
    </source>
</evidence>
<dbReference type="Pfam" id="PF12821">
    <property type="entry name" value="ThrE_2"/>
    <property type="match status" value="1"/>
</dbReference>
<name>A0A2A8D422_9MICC</name>
<feature type="transmembrane region" description="Helical" evidence="8">
    <location>
        <begin position="565"/>
        <end position="585"/>
    </location>
</feature>
<sequence length="694" mass="75187">MAKNPEEHSYNPADENARSIRRPGYFFAVPLSEVHDSKLREALAHSGKEAKQAEQAREALYEVAAAHGVETDTDDTQLLPVDESGMPLDEAPQMSYEPEIPYEEVPEEPVIQAVQSVPPEIPHPQEPPAQTSSNIVTEVAKYRQSQPVPMTGMIPQVPNSHAAQRFGGVEPTASTPPVSVPTTTMPAGHGTGGRWGVRTTLRSFVRADGQAVAHVAPRGAARIAQRQFTPRAKREERAQREALYREKEYARDTLNFTLRLAEAMFYYGADAMDVDSAIIAVSSAYGLDSVDVNITNQSVTINYTSDPDIYMESRISSRTMSADSRFTHTLVRVVRTSTENYEALASTYGLIHDITEGGMTLEDADLRLSEITNHPKPYPPLITWLANIGCATTLTAALGASWSTATAAAIVFIPVYLLIQWLNKIGMPTFFRMAASAGLLTFLAIWLGGDHSMIRRPGESISAPLVVAAGLIMFLPTSRLVGAVQDAINGFPVTAAGRFVSTGMSFLGLVIGIASAVNAISLFGGPILDIEQTRFDLPSPLTFSVFMLAATVTFAITLHTKLVKLGWLVLITCSALVTYHLYTYLVGVDSGRANTALAALVIGMLSTYVAYRLHAPQAVFSIPALTFLLPGLSFFRGMYLLTVETNVVWGIQSMISAVSIVIAMAAGVTLGNYLMQYLLQRFAVPRNVPAEAAE</sequence>
<dbReference type="Pfam" id="PF06738">
    <property type="entry name" value="ThrE"/>
    <property type="match status" value="1"/>
</dbReference>
<evidence type="ECO:0000256" key="3">
    <source>
        <dbReference type="ARBA" id="ARBA00022692"/>
    </source>
</evidence>
<keyword evidence="4 8" id="KW-1133">Transmembrane helix</keyword>